<sequence length="207" mass="21965">MGLETRCHVRVRDVDGATREADDAAVLLETDELIVRGPARVRIPRASITDVRAAKGTLTVTHAAGTLSLVLGADAEKWRARVAEAPKPLIDKLDVKPGAKVCVLGLADDAFLASLRERTPDVTTSPRATGCDVIFLAVDRDAELPRIAKAVSALAERGALWVVHPKGPGGVLDTAIFAAGNDVGLTATKVARWSATHTAEKLVRRRT</sequence>
<dbReference type="KEGG" id="gba:J421_6348"/>
<gene>
    <name evidence="1" type="ORF">J421_6348</name>
</gene>
<organism evidence="1 2">
    <name type="scientific">Gemmatirosa kalamazoonensis</name>
    <dbReference type="NCBI Taxonomy" id="861299"/>
    <lineage>
        <taxon>Bacteria</taxon>
        <taxon>Pseudomonadati</taxon>
        <taxon>Gemmatimonadota</taxon>
        <taxon>Gemmatimonadia</taxon>
        <taxon>Gemmatimonadales</taxon>
        <taxon>Gemmatimonadaceae</taxon>
        <taxon>Gemmatirosa</taxon>
    </lineage>
</organism>
<keyword evidence="2" id="KW-1185">Reference proteome</keyword>
<name>W0RWD2_9BACT</name>
<evidence type="ECO:0000313" key="2">
    <source>
        <dbReference type="Proteomes" id="UP000019151"/>
    </source>
</evidence>
<dbReference type="InParanoid" id="W0RWD2"/>
<dbReference type="AlphaFoldDB" id="W0RWD2"/>
<reference evidence="1 2" key="1">
    <citation type="journal article" date="2014" name="Genome Announc.">
        <title>Genome Sequence and Methylome of Soil Bacterium Gemmatirosa kalamazoonensis KBS708T, a Member of the Rarely Cultivated Gemmatimonadetes Phylum.</title>
        <authorList>
            <person name="Debruyn J.M."/>
            <person name="Radosevich M."/>
            <person name="Wommack K.E."/>
            <person name="Polson S.W."/>
            <person name="Hauser L.J."/>
            <person name="Fawaz M.N."/>
            <person name="Korlach J."/>
            <person name="Tsai Y.C."/>
        </authorList>
    </citation>
    <scope>NUCLEOTIDE SEQUENCE [LARGE SCALE GENOMIC DNA]</scope>
    <source>
        <strain evidence="1 2">KBS708</strain>
        <plasmid evidence="2">Plasmid 2</plasmid>
    </source>
</reference>
<evidence type="ECO:0008006" key="3">
    <source>
        <dbReference type="Google" id="ProtNLM"/>
    </source>
</evidence>
<protein>
    <recommendedName>
        <fullName evidence="3">DUF3052 domain-containing protein</fullName>
    </recommendedName>
</protein>
<geneLocation type="plasmid" evidence="1 2">
    <name>2</name>
</geneLocation>
<proteinExistence type="predicted"/>
<evidence type="ECO:0000313" key="1">
    <source>
        <dbReference type="EMBL" id="AHG93883.1"/>
    </source>
</evidence>
<dbReference type="eggNOG" id="ENOG50333MG">
    <property type="taxonomic scope" value="Bacteria"/>
</dbReference>
<keyword evidence="1" id="KW-0614">Plasmid</keyword>
<dbReference type="Proteomes" id="UP000019151">
    <property type="component" value="Plasmid 2"/>
</dbReference>
<dbReference type="HOGENOM" id="CLU_114896_0_0_0"/>
<accession>W0RWD2</accession>
<dbReference type="OrthoDB" id="7184058at2"/>
<dbReference type="RefSeq" id="WP_148306674.1">
    <property type="nucleotide sequence ID" value="NZ_CP007130.1"/>
</dbReference>
<dbReference type="EMBL" id="CP007130">
    <property type="protein sequence ID" value="AHG93883.1"/>
    <property type="molecule type" value="Genomic_DNA"/>
</dbReference>